<gene>
    <name evidence="2" type="ORF">H4F90_12565</name>
</gene>
<name>A0A839HTD0_9BURK</name>
<dbReference type="RefSeq" id="WP_182665124.1">
    <property type="nucleotide sequence ID" value="NZ_JACIVI010000005.1"/>
</dbReference>
<evidence type="ECO:0000256" key="1">
    <source>
        <dbReference type="SAM" id="MobiDB-lite"/>
    </source>
</evidence>
<proteinExistence type="predicted"/>
<protein>
    <submittedName>
        <fullName evidence="2">Uncharacterized protein</fullName>
    </submittedName>
</protein>
<evidence type="ECO:0000313" key="2">
    <source>
        <dbReference type="EMBL" id="MBB1162810.1"/>
    </source>
</evidence>
<dbReference type="Proteomes" id="UP000586093">
    <property type="component" value="Unassembled WGS sequence"/>
</dbReference>
<feature type="compositionally biased region" description="Low complexity" evidence="1">
    <location>
        <begin position="43"/>
        <end position="65"/>
    </location>
</feature>
<accession>A0A839HTD0</accession>
<feature type="region of interest" description="Disordered" evidence="1">
    <location>
        <begin position="29"/>
        <end position="65"/>
    </location>
</feature>
<reference evidence="2 3" key="1">
    <citation type="submission" date="2020-08" db="EMBL/GenBank/DDBJ databases">
        <title>Aquariorum lacteus gen. nov., sp. nov., a new member of the family Comamonadaceae, isolated from freshwater aquarium.</title>
        <authorList>
            <person name="Chun S.-J."/>
        </authorList>
    </citation>
    <scope>NUCLEOTIDE SEQUENCE [LARGE SCALE GENOMIC DNA]</scope>
    <source>
        <strain evidence="2 3">SJAQ100</strain>
    </source>
</reference>
<evidence type="ECO:0000313" key="3">
    <source>
        <dbReference type="Proteomes" id="UP000586093"/>
    </source>
</evidence>
<dbReference type="AlphaFoldDB" id="A0A839HTD0"/>
<feature type="compositionally biased region" description="Basic and acidic residues" evidence="1">
    <location>
        <begin position="29"/>
        <end position="41"/>
    </location>
</feature>
<comment type="caution">
    <text evidence="2">The sequence shown here is derived from an EMBL/GenBank/DDBJ whole genome shotgun (WGS) entry which is preliminary data.</text>
</comment>
<organism evidence="2 3">
    <name type="scientific">Aquariibacter albus</name>
    <dbReference type="NCBI Taxonomy" id="2759899"/>
    <lineage>
        <taxon>Bacteria</taxon>
        <taxon>Pseudomonadati</taxon>
        <taxon>Pseudomonadota</taxon>
        <taxon>Betaproteobacteria</taxon>
        <taxon>Burkholderiales</taxon>
        <taxon>Sphaerotilaceae</taxon>
        <taxon>Aquariibacter</taxon>
    </lineage>
</organism>
<keyword evidence="3" id="KW-1185">Reference proteome</keyword>
<dbReference type="EMBL" id="JACIVI010000005">
    <property type="protein sequence ID" value="MBB1162810.1"/>
    <property type="molecule type" value="Genomic_DNA"/>
</dbReference>
<sequence>MWKILVAFVAFAAVAMFVLVKSGADVDMGGEKHGVESHGDSHAASAPAAASAAEVPAAPASAASQ</sequence>